<sequence>MLHQLILRSHYKFNSTCGPRSFVPQMLDGALSLSETKADGNPTGSTIDPLTPQEWATIDFADSPPLLEGRQYLVLVGGLWLLATWCVSRTRVDIPHQYYFQSSRIPFGAVIEKFVLVPTSNESKAWHPVSIPDCLPSPGDEVLHIDKGENFARQSVYEHHRSRRYQGLNGLCFGPDNPAQAVRLWMPVEALVAA</sequence>
<accession>A0A241XRA8</accession>
<protein>
    <submittedName>
        <fullName evidence="1">Uncharacterized protein</fullName>
    </submittedName>
</protein>
<organism evidence="1 2">
    <name type="scientific">Pseudomonas aeruginosa</name>
    <dbReference type="NCBI Taxonomy" id="287"/>
    <lineage>
        <taxon>Bacteria</taxon>
        <taxon>Pseudomonadati</taxon>
        <taxon>Pseudomonadota</taxon>
        <taxon>Gammaproteobacteria</taxon>
        <taxon>Pseudomonadales</taxon>
        <taxon>Pseudomonadaceae</taxon>
        <taxon>Pseudomonas</taxon>
    </lineage>
</organism>
<dbReference type="Proteomes" id="UP000194857">
    <property type="component" value="Unassembled WGS sequence"/>
</dbReference>
<dbReference type="EMBL" id="NFFZ01000004">
    <property type="protein sequence ID" value="OTI63033.1"/>
    <property type="molecule type" value="Genomic_DNA"/>
</dbReference>
<evidence type="ECO:0000313" key="1">
    <source>
        <dbReference type="EMBL" id="OTI63033.1"/>
    </source>
</evidence>
<comment type="caution">
    <text evidence="1">The sequence shown here is derived from an EMBL/GenBank/DDBJ whole genome shotgun (WGS) entry which is preliminary data.</text>
</comment>
<proteinExistence type="predicted"/>
<gene>
    <name evidence="1" type="ORF">CAZ10_09315</name>
</gene>
<evidence type="ECO:0000313" key="2">
    <source>
        <dbReference type="Proteomes" id="UP000194857"/>
    </source>
</evidence>
<name>A0A241XRA8_PSEAI</name>
<dbReference type="AlphaFoldDB" id="A0A241XRA8"/>
<reference evidence="1 2" key="1">
    <citation type="submission" date="2017-05" db="EMBL/GenBank/DDBJ databases">
        <authorList>
            <person name="Song R."/>
            <person name="Chenine A.L."/>
            <person name="Ruprecht R.M."/>
        </authorList>
    </citation>
    <scope>NUCLEOTIDE SEQUENCE [LARGE SCALE GENOMIC DNA]</scope>
    <source>
        <strain evidence="1 2">S567_C10_BS</strain>
    </source>
</reference>
<dbReference type="RefSeq" id="WP_065085903.1">
    <property type="nucleotide sequence ID" value="NZ_NFFZ01000004.1"/>
</dbReference>